<evidence type="ECO:0000256" key="2">
    <source>
        <dbReference type="PROSITE-ProRule" id="PRU00176"/>
    </source>
</evidence>
<dbReference type="GO" id="GO:0006397">
    <property type="term" value="P:mRNA processing"/>
    <property type="evidence" value="ECO:0007669"/>
    <property type="project" value="UniProtKB-KW"/>
</dbReference>
<dbReference type="Pfam" id="PF01480">
    <property type="entry name" value="PWI"/>
    <property type="match status" value="1"/>
</dbReference>
<dbReference type="Gene3D" id="1.20.1390.10">
    <property type="entry name" value="PWI domain"/>
    <property type="match status" value="1"/>
</dbReference>
<evidence type="ECO:0000256" key="3">
    <source>
        <dbReference type="SAM" id="MobiDB-lite"/>
    </source>
</evidence>
<protein>
    <recommendedName>
        <fullName evidence="8">PWI domain-containing protein</fullName>
    </recommendedName>
</protein>
<feature type="region of interest" description="Disordered" evidence="3">
    <location>
        <begin position="14"/>
        <end position="37"/>
    </location>
</feature>
<dbReference type="GO" id="GO:0003729">
    <property type="term" value="F:mRNA binding"/>
    <property type="evidence" value="ECO:0007669"/>
    <property type="project" value="TreeGrafter"/>
</dbReference>
<dbReference type="SUPFAM" id="SSF101233">
    <property type="entry name" value="PWI domain"/>
    <property type="match status" value="1"/>
</dbReference>
<dbReference type="InterPro" id="IPR002483">
    <property type="entry name" value="PWI_dom"/>
</dbReference>
<dbReference type="PROSITE" id="PS50102">
    <property type="entry name" value="RRM"/>
    <property type="match status" value="1"/>
</dbReference>
<dbReference type="SMART" id="SM00311">
    <property type="entry name" value="PWI"/>
    <property type="match status" value="1"/>
</dbReference>
<dbReference type="AlphaFoldDB" id="A0A0E9NC98"/>
<dbReference type="Pfam" id="PF00076">
    <property type="entry name" value="RRM_1"/>
    <property type="match status" value="1"/>
</dbReference>
<dbReference type="InterPro" id="IPR036483">
    <property type="entry name" value="PWI_dom_sf"/>
</dbReference>
<feature type="compositionally biased region" description="Basic and acidic residues" evidence="3">
    <location>
        <begin position="527"/>
        <end position="547"/>
    </location>
</feature>
<feature type="region of interest" description="Disordered" evidence="3">
    <location>
        <begin position="421"/>
        <end position="442"/>
    </location>
</feature>
<dbReference type="Gene3D" id="3.30.70.330">
    <property type="match status" value="2"/>
</dbReference>
<feature type="compositionally biased region" description="Basic and acidic residues" evidence="3">
    <location>
        <begin position="433"/>
        <end position="442"/>
    </location>
</feature>
<dbReference type="GO" id="GO:0005681">
    <property type="term" value="C:spliceosomal complex"/>
    <property type="evidence" value="ECO:0007669"/>
    <property type="project" value="TreeGrafter"/>
</dbReference>
<evidence type="ECO:0000313" key="7">
    <source>
        <dbReference type="Proteomes" id="UP000033140"/>
    </source>
</evidence>
<dbReference type="EMBL" id="BACD03000008">
    <property type="protein sequence ID" value="GAO47351.1"/>
    <property type="molecule type" value="Genomic_DNA"/>
</dbReference>
<dbReference type="InterPro" id="IPR035979">
    <property type="entry name" value="RBD_domain_sf"/>
</dbReference>
<proteinExistence type="predicted"/>
<name>A0A0E9NC98_SAICN</name>
<comment type="caution">
    <text evidence="6">The sequence shown here is derived from an EMBL/GenBank/DDBJ whole genome shotgun (WGS) entry which is preliminary data.</text>
</comment>
<keyword evidence="1" id="KW-0507">mRNA processing</keyword>
<dbReference type="OMA" id="DGCVNKK"/>
<feature type="region of interest" description="Disordered" evidence="3">
    <location>
        <begin position="303"/>
        <end position="325"/>
    </location>
</feature>
<dbReference type="SUPFAM" id="SSF54928">
    <property type="entry name" value="RNA-binding domain, RBD"/>
    <property type="match status" value="1"/>
</dbReference>
<keyword evidence="2" id="KW-0694">RNA-binding</keyword>
<dbReference type="Proteomes" id="UP000033140">
    <property type="component" value="Unassembled WGS sequence"/>
</dbReference>
<reference evidence="6 7" key="1">
    <citation type="journal article" date="2011" name="J. Gen. Appl. Microbiol.">
        <title>Draft genome sequencing of the enigmatic yeast Saitoella complicata.</title>
        <authorList>
            <person name="Nishida H."/>
            <person name="Hamamoto M."/>
            <person name="Sugiyama J."/>
        </authorList>
    </citation>
    <scope>NUCLEOTIDE SEQUENCE [LARGE SCALE GENOMIC DNA]</scope>
    <source>
        <strain evidence="6 7">NRRL Y-17804</strain>
    </source>
</reference>
<feature type="region of interest" description="Disordered" evidence="3">
    <location>
        <begin position="382"/>
        <end position="406"/>
    </location>
</feature>
<evidence type="ECO:0000256" key="1">
    <source>
        <dbReference type="ARBA" id="ARBA00022664"/>
    </source>
</evidence>
<evidence type="ECO:0000259" key="5">
    <source>
        <dbReference type="PROSITE" id="PS51025"/>
    </source>
</evidence>
<dbReference type="InterPro" id="IPR034268">
    <property type="entry name" value="RBM25_RRM"/>
</dbReference>
<dbReference type="PROSITE" id="PS51025">
    <property type="entry name" value="PWI"/>
    <property type="match status" value="1"/>
</dbReference>
<reference evidence="6 7" key="3">
    <citation type="journal article" date="2015" name="Genome Announc.">
        <title>Draft Genome Sequence of the Archiascomycetous Yeast Saitoella complicata.</title>
        <authorList>
            <person name="Yamauchi K."/>
            <person name="Kondo S."/>
            <person name="Hamamoto M."/>
            <person name="Takahashi Y."/>
            <person name="Ogura Y."/>
            <person name="Hayashi T."/>
            <person name="Nishida H."/>
        </authorList>
    </citation>
    <scope>NUCLEOTIDE SEQUENCE [LARGE SCALE GENOMIC DNA]</scope>
    <source>
        <strain evidence="6 7">NRRL Y-17804</strain>
    </source>
</reference>
<evidence type="ECO:0000259" key="4">
    <source>
        <dbReference type="PROSITE" id="PS50102"/>
    </source>
</evidence>
<dbReference type="InterPro" id="IPR012677">
    <property type="entry name" value="Nucleotide-bd_a/b_plait_sf"/>
</dbReference>
<feature type="compositionally biased region" description="Acidic residues" evidence="3">
    <location>
        <begin position="422"/>
        <end position="432"/>
    </location>
</feature>
<dbReference type="PANTHER" id="PTHR18806">
    <property type="entry name" value="RBM25 PROTEIN"/>
    <property type="match status" value="1"/>
</dbReference>
<keyword evidence="7" id="KW-1185">Reference proteome</keyword>
<feature type="region of interest" description="Disordered" evidence="3">
    <location>
        <begin position="527"/>
        <end position="549"/>
    </location>
</feature>
<reference evidence="6 7" key="2">
    <citation type="journal article" date="2014" name="J. Gen. Appl. Microbiol.">
        <title>The early diverging ascomycetous budding yeast Saitoella complicata has three histone deacetylases belonging to the Clr6, Hos2, and Rpd3 lineages.</title>
        <authorList>
            <person name="Nishida H."/>
            <person name="Matsumoto T."/>
            <person name="Kondo S."/>
            <person name="Hamamoto M."/>
            <person name="Yoshikawa H."/>
        </authorList>
    </citation>
    <scope>NUCLEOTIDE SEQUENCE [LARGE SCALE GENOMIC DNA]</scope>
    <source>
        <strain evidence="6 7">NRRL Y-17804</strain>
    </source>
</reference>
<organism evidence="6 7">
    <name type="scientific">Saitoella complicata (strain BCRC 22490 / CBS 7301 / JCM 7358 / NBRC 10748 / NRRL Y-17804)</name>
    <dbReference type="NCBI Taxonomy" id="698492"/>
    <lineage>
        <taxon>Eukaryota</taxon>
        <taxon>Fungi</taxon>
        <taxon>Dikarya</taxon>
        <taxon>Ascomycota</taxon>
        <taxon>Taphrinomycotina</taxon>
        <taxon>Taphrinomycotina incertae sedis</taxon>
        <taxon>Saitoella</taxon>
    </lineage>
</organism>
<dbReference type="PANTHER" id="PTHR18806:SF4">
    <property type="entry name" value="RNA-BINDING PROTEIN 25"/>
    <property type="match status" value="1"/>
</dbReference>
<accession>A0A0E9NC98</accession>
<dbReference type="STRING" id="698492.A0A0E9NC98"/>
<evidence type="ECO:0008006" key="8">
    <source>
        <dbReference type="Google" id="ProtNLM"/>
    </source>
</evidence>
<evidence type="ECO:0000313" key="6">
    <source>
        <dbReference type="EMBL" id="GAO47351.1"/>
    </source>
</evidence>
<sequence>MRTLPYTVVQKVAAQAKRAQHREQQTSGRSAHTPDQSVKMYGPPYGGMPGYPPQYPNPYGAPPIVPGMPVPVPGMPAPGMAPPGMGAPGFGPPGMMNNSHNDARGPQRPFVPPANMPNINLNAPVIHLGTGGGGRLGLGATPNMPQHNNNNGHTHLSNMVKAKEIVQPARPPTVEEALNTLFVGAIPSELEDEWVEKILRAVAKLKEWRRARAADGSLRSFGFAEYDDPEHTQRAITVLENLEIPPATEDGKPTKLIITTDEQTRVFLESYDQSRTNKNPQKDKNMIITSRNNLAKVLEDFADPSKRQPAAPTAEVKTEDSNTPAEEVVTIPLGGDEELGDIPQEQREAVAREITAFRERASRRDKERAQAVEDAERRRANFGRNGSMSSNAIPVGPRGISAPTGPKVKEELYVSKVNIPATEEEAALSDDELERRRKEKKDRDLEIQYVDRERRWLNRERTRTLALERELARERDLEARELQDKDAIRQRLAEWDDDKEREMGAEEYYRDKSNWLANRAVFRAREGEMDAQDREAERRELEMEGARGADASNQAEAFLNNIAAEVGKAAPQQQQPATASAGPGPIRLQFGVKKAPETTSRTMGQAEALLEDDEEEDKDKQKRVLVPLTYEGTNVEDEETKARRLRQLVSSIPSDKEGLWSWPVKWDKLTDALIEEDIKPFTTKKIIEYLGVQDDDLIKFTIDHLRKKGSAEDLEKELEMALDEDAEVFVKKIWRLIILTTEKNF</sequence>
<feature type="domain" description="RRM" evidence="4">
    <location>
        <begin position="179"/>
        <end position="261"/>
    </location>
</feature>
<dbReference type="InterPro" id="IPR000504">
    <property type="entry name" value="RRM_dom"/>
</dbReference>
<feature type="domain" description="PWI" evidence="5">
    <location>
        <begin position="657"/>
        <end position="745"/>
    </location>
</feature>
<dbReference type="InterPro" id="IPR052768">
    <property type="entry name" value="RBM25"/>
</dbReference>
<feature type="compositionally biased region" description="Polar residues" evidence="3">
    <location>
        <begin position="25"/>
        <end position="36"/>
    </location>
</feature>
<dbReference type="CDD" id="cd12446">
    <property type="entry name" value="RRM_RBM25"/>
    <property type="match status" value="1"/>
</dbReference>
<gene>
    <name evidence="6" type="ORF">G7K_1559-t1</name>
</gene>